<dbReference type="GO" id="GO:0008726">
    <property type="term" value="F:alkanesulfonate monooxygenase activity"/>
    <property type="evidence" value="ECO:0007669"/>
    <property type="project" value="TreeGrafter"/>
</dbReference>
<dbReference type="InterPro" id="IPR050172">
    <property type="entry name" value="SsuD_RutA_monooxygenase"/>
</dbReference>
<evidence type="ECO:0000256" key="12">
    <source>
        <dbReference type="SAM" id="MobiDB-lite"/>
    </source>
</evidence>
<dbReference type="RefSeq" id="WP_114468952.1">
    <property type="nucleotide sequence ID" value="NZ_QPJK01000004.1"/>
</dbReference>
<evidence type="ECO:0000256" key="4">
    <source>
        <dbReference type="ARBA" id="ARBA00023002"/>
    </source>
</evidence>
<feature type="binding site" evidence="11">
    <location>
        <position position="115"/>
    </location>
    <ligand>
        <name>FMN</name>
        <dbReference type="ChEBI" id="CHEBI:58210"/>
    </ligand>
</feature>
<feature type="binding site" evidence="11">
    <location>
        <position position="190"/>
    </location>
    <ligand>
        <name>FMN</name>
        <dbReference type="ChEBI" id="CHEBI:58210"/>
    </ligand>
</feature>
<feature type="region of interest" description="Disordered" evidence="12">
    <location>
        <begin position="353"/>
        <end position="373"/>
    </location>
</feature>
<keyword evidence="1 11" id="KW-0285">Flavoprotein</keyword>
<name>A0A368XUY0_9BURK</name>
<comment type="caution">
    <text evidence="14">The sequence shown here is derived from an EMBL/GenBank/DDBJ whole genome shotgun (WGS) entry which is preliminary data.</text>
</comment>
<dbReference type="EMBL" id="QPJK01000004">
    <property type="protein sequence ID" value="RCW71781.1"/>
    <property type="molecule type" value="Genomic_DNA"/>
</dbReference>
<dbReference type="NCBIfam" id="TIGR03612">
    <property type="entry name" value="RutA"/>
    <property type="match status" value="1"/>
</dbReference>
<dbReference type="EC" id="1.14.99.46" evidence="9 11"/>
<evidence type="ECO:0000256" key="3">
    <source>
        <dbReference type="ARBA" id="ARBA00022857"/>
    </source>
</evidence>
<dbReference type="InterPro" id="IPR036661">
    <property type="entry name" value="Luciferase-like_sf"/>
</dbReference>
<dbReference type="AlphaFoldDB" id="A0A368XUY0"/>
<dbReference type="Proteomes" id="UP000252884">
    <property type="component" value="Unassembled WGS sequence"/>
</dbReference>
<dbReference type="GO" id="GO:0006212">
    <property type="term" value="P:uracil catabolic process"/>
    <property type="evidence" value="ECO:0007669"/>
    <property type="project" value="UniProtKB-UniRule"/>
</dbReference>
<dbReference type="SUPFAM" id="SSF51679">
    <property type="entry name" value="Bacterial luciferase-like"/>
    <property type="match status" value="1"/>
</dbReference>
<evidence type="ECO:0000259" key="13">
    <source>
        <dbReference type="Pfam" id="PF00296"/>
    </source>
</evidence>
<protein>
    <recommendedName>
        <fullName evidence="10 11">Pyrimidine monooxygenase RutA</fullName>
        <ecNumber evidence="9 11">1.14.99.46</ecNumber>
    </recommendedName>
</protein>
<proteinExistence type="inferred from homology"/>
<dbReference type="HAMAP" id="MF_01699">
    <property type="entry name" value="RutA"/>
    <property type="match status" value="1"/>
</dbReference>
<evidence type="ECO:0000256" key="2">
    <source>
        <dbReference type="ARBA" id="ARBA00022643"/>
    </source>
</evidence>
<organism evidence="14 15">
    <name type="scientific">Pseudorhodoferax soli</name>
    <dbReference type="NCBI Taxonomy" id="545864"/>
    <lineage>
        <taxon>Bacteria</taxon>
        <taxon>Pseudomonadati</taxon>
        <taxon>Pseudomonadota</taxon>
        <taxon>Betaproteobacteria</taxon>
        <taxon>Burkholderiales</taxon>
        <taxon>Comamonadaceae</taxon>
    </lineage>
</organism>
<evidence type="ECO:0000313" key="15">
    <source>
        <dbReference type="Proteomes" id="UP000252884"/>
    </source>
</evidence>
<dbReference type="FunFam" id="3.20.20.30:FF:000003">
    <property type="entry name" value="Pyrimidine monooxygenase RutA"/>
    <property type="match status" value="1"/>
</dbReference>
<dbReference type="CDD" id="cd01094">
    <property type="entry name" value="Alkanesulfonate_monoxygenase"/>
    <property type="match status" value="1"/>
</dbReference>
<dbReference type="PANTHER" id="PTHR42847:SF4">
    <property type="entry name" value="ALKANESULFONATE MONOOXYGENASE-RELATED"/>
    <property type="match status" value="1"/>
</dbReference>
<evidence type="ECO:0000256" key="10">
    <source>
        <dbReference type="ARBA" id="ARBA00068171"/>
    </source>
</evidence>
<dbReference type="Pfam" id="PF00296">
    <property type="entry name" value="Bac_luciferase"/>
    <property type="match status" value="1"/>
</dbReference>
<gene>
    <name evidence="11" type="primary">rutA</name>
    <name evidence="14" type="ORF">DES41_104601</name>
</gene>
<feature type="binding site" evidence="11">
    <location>
        <begin position="140"/>
        <end position="141"/>
    </location>
    <ligand>
        <name>FMN</name>
        <dbReference type="ChEBI" id="CHEBI:58210"/>
    </ligand>
</feature>
<dbReference type="OrthoDB" id="9814695at2"/>
<dbReference type="GO" id="GO:0052614">
    <property type="term" value="F:uracil oxygenase activity"/>
    <property type="evidence" value="ECO:0007669"/>
    <property type="project" value="UniProtKB-EC"/>
</dbReference>
<feature type="binding site" evidence="11">
    <location>
        <position position="124"/>
    </location>
    <ligand>
        <name>FMN</name>
        <dbReference type="ChEBI" id="CHEBI:58210"/>
    </ligand>
</feature>
<evidence type="ECO:0000256" key="9">
    <source>
        <dbReference type="ARBA" id="ARBA00066512"/>
    </source>
</evidence>
<comment type="similarity">
    <text evidence="8 11">Belongs to the NtaA/SnaA/DszA monooxygenase family. RutA subfamily.</text>
</comment>
<keyword evidence="2 11" id="KW-0288">FMN</keyword>
<comment type="function">
    <text evidence="11">Catalyzes the pyrimidine ring opening between N-3 and C-4 by an unusual flavin hydroperoxide-catalyzed mechanism, adding oxygen atoms in the process to yield ureidoacrylate peracid, that immediately reacts with FMN forming ureidoacrylate and FMN-N(5)-oxide. The FMN-N(5)-oxide reacts spontaneously with NADH to produce FMN. Requires the flavin reductase RutF to regenerate FMN in vivo.</text>
</comment>
<dbReference type="GO" id="GO:0046306">
    <property type="term" value="P:alkanesulfonate catabolic process"/>
    <property type="evidence" value="ECO:0007669"/>
    <property type="project" value="TreeGrafter"/>
</dbReference>
<keyword evidence="15" id="KW-1185">Reference proteome</keyword>
<evidence type="ECO:0000256" key="8">
    <source>
        <dbReference type="ARBA" id="ARBA00060917"/>
    </source>
</evidence>
<evidence type="ECO:0000256" key="1">
    <source>
        <dbReference type="ARBA" id="ARBA00022630"/>
    </source>
</evidence>
<accession>A0A368XUY0</accession>
<keyword evidence="3 11" id="KW-0521">NADP</keyword>
<dbReference type="InterPro" id="IPR019914">
    <property type="entry name" value="Pyrimidine_monooxygenase_RutA"/>
</dbReference>
<feature type="binding site" evidence="11">
    <location>
        <begin position="49"/>
        <end position="50"/>
    </location>
    <ligand>
        <name>FMN</name>
        <dbReference type="ChEBI" id="CHEBI:58210"/>
    </ligand>
</feature>
<evidence type="ECO:0000256" key="11">
    <source>
        <dbReference type="HAMAP-Rule" id="MF_01699"/>
    </source>
</evidence>
<dbReference type="GO" id="GO:0019740">
    <property type="term" value="P:nitrogen utilization"/>
    <property type="evidence" value="ECO:0007669"/>
    <property type="project" value="UniProtKB-UniRule"/>
</dbReference>
<reference evidence="14 15" key="1">
    <citation type="submission" date="2018-07" db="EMBL/GenBank/DDBJ databases">
        <title>Genomic Encyclopedia of Type Strains, Phase IV (KMG-IV): sequencing the most valuable type-strain genomes for metagenomic binning, comparative biology and taxonomic classification.</title>
        <authorList>
            <person name="Goeker M."/>
        </authorList>
    </citation>
    <scope>NUCLEOTIDE SEQUENCE [LARGE SCALE GENOMIC DNA]</scope>
    <source>
        <strain evidence="14 15">DSM 21634</strain>
    </source>
</reference>
<evidence type="ECO:0000256" key="5">
    <source>
        <dbReference type="ARBA" id="ARBA00023033"/>
    </source>
</evidence>
<dbReference type="InterPro" id="IPR011251">
    <property type="entry name" value="Luciferase-like_dom"/>
</dbReference>
<comment type="catalytic activity">
    <reaction evidence="7 11">
        <text>uracil + FMNH2 + NADH + O2 = (Z)-3-ureidoacrylate + FMN + NAD(+) + H2O + H(+)</text>
        <dbReference type="Rhea" id="RHEA:31587"/>
        <dbReference type="ChEBI" id="CHEBI:15377"/>
        <dbReference type="ChEBI" id="CHEBI:15378"/>
        <dbReference type="ChEBI" id="CHEBI:15379"/>
        <dbReference type="ChEBI" id="CHEBI:17568"/>
        <dbReference type="ChEBI" id="CHEBI:57540"/>
        <dbReference type="ChEBI" id="CHEBI:57618"/>
        <dbReference type="ChEBI" id="CHEBI:57945"/>
        <dbReference type="ChEBI" id="CHEBI:58210"/>
        <dbReference type="ChEBI" id="CHEBI:59891"/>
        <dbReference type="EC" id="1.14.99.46"/>
    </reaction>
</comment>
<keyword evidence="5 11" id="KW-0503">Monooxygenase</keyword>
<comment type="catalytic activity">
    <reaction evidence="6 11">
        <text>thymine + FMNH2 + NADH + O2 = (Z)-2-methylureidoacrylate + FMN + NAD(+) + H2O + H(+)</text>
        <dbReference type="Rhea" id="RHEA:31599"/>
        <dbReference type="ChEBI" id="CHEBI:15377"/>
        <dbReference type="ChEBI" id="CHEBI:15378"/>
        <dbReference type="ChEBI" id="CHEBI:15379"/>
        <dbReference type="ChEBI" id="CHEBI:17821"/>
        <dbReference type="ChEBI" id="CHEBI:57540"/>
        <dbReference type="ChEBI" id="CHEBI:57618"/>
        <dbReference type="ChEBI" id="CHEBI:57945"/>
        <dbReference type="ChEBI" id="CHEBI:58210"/>
        <dbReference type="ChEBI" id="CHEBI:143783"/>
        <dbReference type="EC" id="1.14.99.46"/>
    </reaction>
</comment>
<evidence type="ECO:0000256" key="7">
    <source>
        <dbReference type="ARBA" id="ARBA00052547"/>
    </source>
</evidence>
<dbReference type="PANTHER" id="PTHR42847">
    <property type="entry name" value="ALKANESULFONATE MONOOXYGENASE"/>
    <property type="match status" value="1"/>
</dbReference>
<feature type="domain" description="Luciferase-like" evidence="13">
    <location>
        <begin position="1"/>
        <end position="319"/>
    </location>
</feature>
<sequence length="373" mass="40588">MKVGVFIPIGNNGWLLSENAPQYQPSFALNKQITLSAERYGMDFALSMIKLRGFGGKTEFWDHNLESFTLMAGLAAVTSKIKLFATAASLVMPPAIVARMASTIDSISNGRFGLNLVTGWQRPEYAQMGMWPGDQFFGTRYQYLSEYIQVLRDLWGTGQSDFKGEHFKMDDCRLSPRPQADMKVICAGQSDAGMAFSAQYADYNFCFGKGVNTPTAFKPAADKLIEATAKTGRTVTTYVLMMVIAAETDEAARAKWEHYKAGADQEAIRWLGEQGAADTKSGADTNVRQMADPTSAVNINMGTLVGSFASVARMLDEVATVPGTEGVLLTFDDFVQGVHDFGEHIQPLMASRAGVESPVPTRVPSHAPLQEAA</sequence>
<evidence type="ECO:0000256" key="6">
    <source>
        <dbReference type="ARBA" id="ARBA00051709"/>
    </source>
</evidence>
<keyword evidence="4 11" id="KW-0560">Oxidoreductase</keyword>
<dbReference type="Gene3D" id="3.20.20.30">
    <property type="entry name" value="Luciferase-like domain"/>
    <property type="match status" value="1"/>
</dbReference>
<evidence type="ECO:0000313" key="14">
    <source>
        <dbReference type="EMBL" id="RCW71781.1"/>
    </source>
</evidence>